<evidence type="ECO:0000313" key="16">
    <source>
        <dbReference type="Proteomes" id="UP000190831"/>
    </source>
</evidence>
<evidence type="ECO:0000256" key="13">
    <source>
        <dbReference type="PIRNR" id="PIRNR007892"/>
    </source>
</evidence>
<evidence type="ECO:0000256" key="2">
    <source>
        <dbReference type="ARBA" id="ARBA00004173"/>
    </source>
</evidence>
<dbReference type="OMA" id="HAWYELP"/>
<evidence type="ECO:0000256" key="5">
    <source>
        <dbReference type="ARBA" id="ARBA00012697"/>
    </source>
</evidence>
<dbReference type="GO" id="GO:0004042">
    <property type="term" value="F:L-glutamate N-acetyltransferase activity"/>
    <property type="evidence" value="ECO:0007669"/>
    <property type="project" value="InterPro"/>
</dbReference>
<keyword evidence="8 13" id="KW-0808">Transferase</keyword>
<comment type="catalytic activity">
    <reaction evidence="12 13">
        <text>L-glutamate + acetyl-CoA = N-acetyl-L-glutamate + CoA + H(+)</text>
        <dbReference type="Rhea" id="RHEA:24292"/>
        <dbReference type="ChEBI" id="CHEBI:15378"/>
        <dbReference type="ChEBI" id="CHEBI:29985"/>
        <dbReference type="ChEBI" id="CHEBI:44337"/>
        <dbReference type="ChEBI" id="CHEBI:57287"/>
        <dbReference type="ChEBI" id="CHEBI:57288"/>
        <dbReference type="EC" id="2.3.1.1"/>
    </reaction>
</comment>
<keyword evidence="7 13" id="KW-0028">Amino-acid biosynthesis</keyword>
<evidence type="ECO:0000256" key="8">
    <source>
        <dbReference type="ARBA" id="ARBA00022679"/>
    </source>
</evidence>
<proteinExistence type="inferred from homology"/>
<dbReference type="UniPathway" id="UPA00068">
    <property type="reaction ID" value="UER00106"/>
</dbReference>
<dbReference type="PIRSF" id="PIRSF007892">
    <property type="entry name" value="NAGS_fungal"/>
    <property type="match status" value="1"/>
</dbReference>
<comment type="function">
    <text evidence="1 13">N-acetylglutamate synthase involved in arginine biosynthesis.</text>
</comment>
<evidence type="ECO:0000256" key="11">
    <source>
        <dbReference type="ARBA" id="ARBA00023315"/>
    </source>
</evidence>
<evidence type="ECO:0000256" key="6">
    <source>
        <dbReference type="ARBA" id="ARBA00018802"/>
    </source>
</evidence>
<evidence type="ECO:0000256" key="7">
    <source>
        <dbReference type="ARBA" id="ARBA00022605"/>
    </source>
</evidence>
<dbReference type="InterPro" id="IPR011190">
    <property type="entry name" value="GlcNAc_Synth_fun"/>
</dbReference>
<dbReference type="GO" id="GO:0005759">
    <property type="term" value="C:mitochondrial matrix"/>
    <property type="evidence" value="ECO:0007669"/>
    <property type="project" value="TreeGrafter"/>
</dbReference>
<keyword evidence="10 13" id="KW-0496">Mitochondrion</keyword>
<evidence type="ECO:0000256" key="4">
    <source>
        <dbReference type="ARBA" id="ARBA00008694"/>
    </source>
</evidence>
<accession>A0A1G4MKN6</accession>
<name>A0A1G4MKN6_LACFM</name>
<comment type="subcellular location">
    <subcellularLocation>
        <location evidence="2 13">Mitochondrion</location>
    </subcellularLocation>
</comment>
<dbReference type="PANTHER" id="PTHR23342:SF4">
    <property type="entry name" value="AMINO-ACID ACETYLTRANSFERASE, MITOCHONDRIAL"/>
    <property type="match status" value="1"/>
</dbReference>
<evidence type="ECO:0000256" key="3">
    <source>
        <dbReference type="ARBA" id="ARBA00004925"/>
    </source>
</evidence>
<dbReference type="PROSITE" id="PS51731">
    <property type="entry name" value="GNAT_NAGS"/>
    <property type="match status" value="1"/>
</dbReference>
<evidence type="ECO:0000259" key="14">
    <source>
        <dbReference type="PROSITE" id="PS51731"/>
    </source>
</evidence>
<evidence type="ECO:0000256" key="9">
    <source>
        <dbReference type="ARBA" id="ARBA00022946"/>
    </source>
</evidence>
<evidence type="ECO:0000256" key="10">
    <source>
        <dbReference type="ARBA" id="ARBA00023128"/>
    </source>
</evidence>
<evidence type="ECO:0000256" key="1">
    <source>
        <dbReference type="ARBA" id="ARBA00002294"/>
    </source>
</evidence>
<dbReference type="EC" id="2.3.1.1" evidence="5 13"/>
<dbReference type="PANTHER" id="PTHR23342">
    <property type="entry name" value="N-ACETYLGLUTAMATE SYNTHASE"/>
    <property type="match status" value="1"/>
</dbReference>
<dbReference type="AlphaFoldDB" id="A0A1G4MKN6"/>
<comment type="similarity">
    <text evidence="4 13">Belongs to the acetyltransferase family.</text>
</comment>
<protein>
    <recommendedName>
        <fullName evidence="6 13">Amino-acid acetyltransferase, mitochondrial</fullName>
        <ecNumber evidence="5 13">2.3.1.1</ecNumber>
    </recommendedName>
    <alternativeName>
        <fullName evidence="13">Glutamate N-acetyltransferase</fullName>
    </alternativeName>
    <alternativeName>
        <fullName evidence="13">N-acetylglutamate synthase</fullName>
    </alternativeName>
</protein>
<feature type="domain" description="N-acetyltransferase" evidence="14">
    <location>
        <begin position="371"/>
        <end position="537"/>
    </location>
</feature>
<comment type="pathway">
    <text evidence="3 13">Amino-acid biosynthesis; L-arginine biosynthesis; N(2)-acetyl-L-ornithine from L-glutamate: step 1/4.</text>
</comment>
<dbReference type="OrthoDB" id="5585968at2759"/>
<evidence type="ECO:0000313" key="15">
    <source>
        <dbReference type="EMBL" id="SCW04437.1"/>
    </source>
</evidence>
<dbReference type="STRING" id="4955.A0A1G4MKN6"/>
<dbReference type="Pfam" id="PF04768">
    <property type="entry name" value="NAT"/>
    <property type="match status" value="1"/>
</dbReference>
<dbReference type="Proteomes" id="UP000190831">
    <property type="component" value="Chromosome H"/>
</dbReference>
<evidence type="ECO:0000256" key="12">
    <source>
        <dbReference type="ARBA" id="ARBA00048372"/>
    </source>
</evidence>
<keyword evidence="9" id="KW-0809">Transit peptide</keyword>
<reference evidence="15 16" key="1">
    <citation type="submission" date="2016-03" db="EMBL/GenBank/DDBJ databases">
        <authorList>
            <person name="Devillers H."/>
        </authorList>
    </citation>
    <scope>NUCLEOTIDE SEQUENCE [LARGE SCALE GENOMIC DNA]</scope>
    <source>
        <strain evidence="15">CBS 6772</strain>
    </source>
</reference>
<gene>
    <name evidence="15" type="ORF">LAFE_0H13498G</name>
</gene>
<dbReference type="GO" id="GO:0006592">
    <property type="term" value="P:ornithine biosynthetic process"/>
    <property type="evidence" value="ECO:0007669"/>
    <property type="project" value="TreeGrafter"/>
</dbReference>
<keyword evidence="16" id="KW-1185">Reference proteome</keyword>
<dbReference type="GO" id="GO:0006526">
    <property type="term" value="P:L-arginine biosynthetic process"/>
    <property type="evidence" value="ECO:0007669"/>
    <property type="project" value="UniProtKB-UniPathway"/>
</dbReference>
<sequence length="545" mass="62435">MIWKRCLHQLGYYQPNINNKRLILSVLNSTATKREAKDYLKKYANNGVPNHCLILIRNIASHELITLNRFMQIVTRLKMLGIKPMFVMHPNEDVERQTDFLDNLFTKSQIPSICIPDALIKKTNGTYESPVHYRKLDGIIPIIKPYIFDESTCTHLPKTEPSTFMGLLVKHLDCHVDKFFLLNHSGGIPSGERNENAHVFINLSQEYGSLSKSLSTKIDLMAKEINDNSANLYDQMKIVFHKQELQRNHKQYHDHLEDLEIMNSVLSVLSLSSTGLITTLATASKLAKNPVLYNVLTDRSMISSSLPRFKRVANSDVSWYELAIDKRLPEDSPDGPLVTTVLKKGVDIKVFDYRVLTNENSIGLPIGFDNQEISMQKSCERVNLEKLKAIIDQSFNRKLDLVHYLNRINGRIASIIVIGDYEGLAILTYEGPTDAQFPYLDKFAVMPHLKGSLGISDIIFNLMFKKFPHELVWRSRRDNVVNKWYFQRSVGVIDLSMDIGEGNRKPSIFKLFFHGDPHDGSGFDNVKRLKEYAAYVRDIEPSWET</sequence>
<dbReference type="Gene3D" id="3.40.630.30">
    <property type="match status" value="1"/>
</dbReference>
<dbReference type="InterPro" id="IPR006855">
    <property type="entry name" value="Vertebrate-like_GNAT_dom"/>
</dbReference>
<dbReference type="EMBL" id="LT598491">
    <property type="protein sequence ID" value="SCW04437.1"/>
    <property type="molecule type" value="Genomic_DNA"/>
</dbReference>
<keyword evidence="11 13" id="KW-0012">Acyltransferase</keyword>
<organism evidence="15 16">
    <name type="scientific">Lachancea fermentati</name>
    <name type="common">Zygosaccharomyces fermentati</name>
    <dbReference type="NCBI Taxonomy" id="4955"/>
    <lineage>
        <taxon>Eukaryota</taxon>
        <taxon>Fungi</taxon>
        <taxon>Dikarya</taxon>
        <taxon>Ascomycota</taxon>
        <taxon>Saccharomycotina</taxon>
        <taxon>Saccharomycetes</taxon>
        <taxon>Saccharomycetales</taxon>
        <taxon>Saccharomycetaceae</taxon>
        <taxon>Lachancea</taxon>
    </lineage>
</organism>